<dbReference type="Gene3D" id="3.40.80.10">
    <property type="entry name" value="Peptidoglycan recognition protein-like"/>
    <property type="match status" value="1"/>
</dbReference>
<dbReference type="GO" id="GO:0002376">
    <property type="term" value="P:immune system process"/>
    <property type="evidence" value="ECO:0007669"/>
    <property type="project" value="UniProtKB-KW"/>
</dbReference>
<keyword evidence="3" id="KW-0732">Signal</keyword>
<sequence>MIVTLLLLMSVTFHMDAVMRILEDLESCLKGTPAVSVAVLLQELEACTSEMCQFFLGPMAPAPSDLACLSEAQRAFLKSLVNQPVSNDSLIEHGVVLTADGTTVVLAPLLAGVAAGLRRRREVAHPATALRTDPSASSEVEPHLLLDHLSGSTIAVNLAMAFLLFYKKQSPVALGPNGCWDHLSHAQPPPNISALLNTYYSGEDLVGGKQLRSNFRRQSFAVLVSKEELSKQVENSLHLLRRLNETHTLFEGITNEELTVLANQAAEEFTALYVECPAIIPRCMWGARPYNGTPTQLQLPLGFVYIHHTSTPSKPCRTFPACSADMRSMQRFHQDVRGWDDIGYSFVFGSDGYLYQGRGWHWVGAHTRGYNSKGYGVSFIGNYMEVLPEPFDLELMKNSFLQCAVRGSRLQANYTIHGHRQMTSTLCPGDRLFQEIKTWKGFKERCFMDRGVQDCT</sequence>
<dbReference type="SMART" id="SM00644">
    <property type="entry name" value="Ami_2"/>
    <property type="match status" value="1"/>
</dbReference>
<reference evidence="6" key="1">
    <citation type="submission" date="2025-08" db="UniProtKB">
        <authorList>
            <consortium name="Ensembl"/>
        </authorList>
    </citation>
    <scope>IDENTIFICATION</scope>
</reference>
<feature type="domain" description="Peptidoglycan recognition protein family" evidence="5">
    <location>
        <begin position="277"/>
        <end position="423"/>
    </location>
</feature>
<dbReference type="Proteomes" id="UP000694545">
    <property type="component" value="Unplaced"/>
</dbReference>
<comment type="similarity">
    <text evidence="1">Belongs to the N-acetylmuramoyl-L-alanine amidase 2 family.</text>
</comment>
<organism evidence="6 7">
    <name type="scientific">Varanus komodoensis</name>
    <name type="common">Komodo dragon</name>
    <dbReference type="NCBI Taxonomy" id="61221"/>
    <lineage>
        <taxon>Eukaryota</taxon>
        <taxon>Metazoa</taxon>
        <taxon>Chordata</taxon>
        <taxon>Craniata</taxon>
        <taxon>Vertebrata</taxon>
        <taxon>Euteleostomi</taxon>
        <taxon>Lepidosauria</taxon>
        <taxon>Squamata</taxon>
        <taxon>Bifurcata</taxon>
        <taxon>Unidentata</taxon>
        <taxon>Episquamata</taxon>
        <taxon>Toxicofera</taxon>
        <taxon>Anguimorpha</taxon>
        <taxon>Paleoanguimorpha</taxon>
        <taxon>Varanoidea</taxon>
        <taxon>Varanidae</taxon>
        <taxon>Varanus</taxon>
    </lineage>
</organism>
<accession>A0A8D2LL01</accession>
<evidence type="ECO:0000313" key="7">
    <source>
        <dbReference type="Proteomes" id="UP000694545"/>
    </source>
</evidence>
<feature type="domain" description="N-acetylmuramoyl-L-alanine amidase" evidence="4">
    <location>
        <begin position="290"/>
        <end position="429"/>
    </location>
</feature>
<evidence type="ECO:0000256" key="3">
    <source>
        <dbReference type="SAM" id="SignalP"/>
    </source>
</evidence>
<evidence type="ECO:0000256" key="1">
    <source>
        <dbReference type="ARBA" id="ARBA00007553"/>
    </source>
</evidence>
<protein>
    <submittedName>
        <fullName evidence="6">Peptidoglycan recognition protein 2</fullName>
    </submittedName>
</protein>
<keyword evidence="7" id="KW-1185">Reference proteome</keyword>
<dbReference type="PANTHER" id="PTHR11022">
    <property type="entry name" value="PEPTIDOGLYCAN RECOGNITION PROTEIN"/>
    <property type="match status" value="1"/>
</dbReference>
<dbReference type="InterPro" id="IPR006619">
    <property type="entry name" value="PGRP_domain_met/bac"/>
</dbReference>
<name>A0A8D2LL01_VARKO</name>
<feature type="signal peptide" evidence="3">
    <location>
        <begin position="1"/>
        <end position="17"/>
    </location>
</feature>
<dbReference type="InterPro" id="IPR036505">
    <property type="entry name" value="Amidase/PGRP_sf"/>
</dbReference>
<evidence type="ECO:0000259" key="5">
    <source>
        <dbReference type="SMART" id="SM00701"/>
    </source>
</evidence>
<proteinExistence type="inferred from homology"/>
<dbReference type="AlphaFoldDB" id="A0A8D2LL01"/>
<dbReference type="SUPFAM" id="SSF55846">
    <property type="entry name" value="N-acetylmuramoyl-L-alanine amidase-like"/>
    <property type="match status" value="1"/>
</dbReference>
<dbReference type="Pfam" id="PF01510">
    <property type="entry name" value="Amidase_2"/>
    <property type="match status" value="1"/>
</dbReference>
<dbReference type="OMA" id="MDCPPII"/>
<keyword evidence="2" id="KW-0391">Immunity</keyword>
<reference evidence="6" key="2">
    <citation type="submission" date="2025-09" db="UniProtKB">
        <authorList>
            <consortium name="Ensembl"/>
        </authorList>
    </citation>
    <scope>IDENTIFICATION</scope>
</reference>
<feature type="chain" id="PRO_5034072283" evidence="3">
    <location>
        <begin position="18"/>
        <end position="456"/>
    </location>
</feature>
<dbReference type="InterPro" id="IPR002502">
    <property type="entry name" value="Amidase_domain"/>
</dbReference>
<evidence type="ECO:0000313" key="6">
    <source>
        <dbReference type="Ensembl" id="ENSVKKP00000022975.1"/>
    </source>
</evidence>
<dbReference type="SMART" id="SM00701">
    <property type="entry name" value="PGRP"/>
    <property type="match status" value="1"/>
</dbReference>
<dbReference type="GO" id="GO:0008270">
    <property type="term" value="F:zinc ion binding"/>
    <property type="evidence" value="ECO:0007669"/>
    <property type="project" value="InterPro"/>
</dbReference>
<dbReference type="FunFam" id="3.40.80.10:FF:000001">
    <property type="entry name" value="Peptidoglycan recognition protein 1"/>
    <property type="match status" value="1"/>
</dbReference>
<evidence type="ECO:0000256" key="2">
    <source>
        <dbReference type="ARBA" id="ARBA00022859"/>
    </source>
</evidence>
<evidence type="ECO:0000259" key="4">
    <source>
        <dbReference type="SMART" id="SM00644"/>
    </source>
</evidence>
<dbReference type="GO" id="GO:0008745">
    <property type="term" value="F:N-acetylmuramoyl-L-alanine amidase activity"/>
    <property type="evidence" value="ECO:0007669"/>
    <property type="project" value="InterPro"/>
</dbReference>
<dbReference type="PANTHER" id="PTHR11022:SF66">
    <property type="entry name" value="N-ACETYLMURAMOYL-L-ALANINE AMIDASE"/>
    <property type="match status" value="1"/>
</dbReference>
<dbReference type="GO" id="GO:0009253">
    <property type="term" value="P:peptidoglycan catabolic process"/>
    <property type="evidence" value="ECO:0007669"/>
    <property type="project" value="InterPro"/>
</dbReference>
<dbReference type="Ensembl" id="ENSVKKT00000023545.1">
    <property type="protein sequence ID" value="ENSVKKP00000022975.1"/>
    <property type="gene ID" value="ENSVKKG00000015263.1"/>
</dbReference>
<dbReference type="CDD" id="cd06583">
    <property type="entry name" value="PGRP"/>
    <property type="match status" value="1"/>
</dbReference>
<dbReference type="InterPro" id="IPR015510">
    <property type="entry name" value="PGRP"/>
</dbReference>